<dbReference type="PANTHER" id="PTHR20883:SF49">
    <property type="entry name" value="PHYTANOYL-COA DIOXYGENASE"/>
    <property type="match status" value="1"/>
</dbReference>
<dbReference type="InterPro" id="IPR008775">
    <property type="entry name" value="Phytyl_CoA_dOase-like"/>
</dbReference>
<evidence type="ECO:0000256" key="1">
    <source>
        <dbReference type="ARBA" id="ARBA00001962"/>
    </source>
</evidence>
<proteinExistence type="inferred from homology"/>
<sequence length="315" mass="34771">MNPLAPLKRALLPSRLSVVATDNASRTLATASALPSIRERVAAAVTPELVETFQRDGAVCIRGLFTPAELEALKVGIDTNVSAPSDRAKVASRPEDPGWFFEDFCNWQTNPAYKSFIAGSAAPTAAAALMRARNVRLYHDHLLIKEPGTTQRTPWHQDQPYYNIEGADTVSMWIPVDPVPEEATLEFIAGSHKGPWLMPRTFMDKEAKWFPEGTLADLPDIEADRAAFPIRKWALEPGDMVCFHMLTLHASAGTTTRRRAFSIRFIGDDVTHAPRRWKTSPDFPGLSNELAEGVPMDHPMFPVVWTKDGGQVAGL</sequence>
<dbReference type="Gene3D" id="2.60.120.620">
    <property type="entry name" value="q2cbj1_9rhob like domain"/>
    <property type="match status" value="1"/>
</dbReference>
<keyword evidence="4" id="KW-1185">Reference proteome</keyword>
<reference evidence="3" key="1">
    <citation type="journal article" date="2023" name="BMC Genomics">
        <title>Chromosome-level genome assemblies of Cutaneotrichosporon spp. (Trichosporonales, Basidiomycota) reveal imbalanced evolution between nucleotide sequences and chromosome synteny.</title>
        <authorList>
            <person name="Kobayashi Y."/>
            <person name="Kayamori A."/>
            <person name="Aoki K."/>
            <person name="Shiwa Y."/>
            <person name="Matsutani M."/>
            <person name="Fujita N."/>
            <person name="Sugita T."/>
            <person name="Iwasaki W."/>
            <person name="Tanaka N."/>
            <person name="Takashima M."/>
        </authorList>
    </citation>
    <scope>NUCLEOTIDE SEQUENCE</scope>
    <source>
        <strain evidence="3">HIS019</strain>
    </source>
</reference>
<dbReference type="Pfam" id="PF05721">
    <property type="entry name" value="PhyH"/>
    <property type="match status" value="1"/>
</dbReference>
<dbReference type="AlphaFoldDB" id="A0AA48L5C0"/>
<dbReference type="EMBL" id="AP028215">
    <property type="protein sequence ID" value="BEI92215.1"/>
    <property type="molecule type" value="Genomic_DNA"/>
</dbReference>
<name>A0AA48L5C0_9TREE</name>
<protein>
    <recommendedName>
        <fullName evidence="5">Phytanoyl-CoA dioxygenase</fullName>
    </recommendedName>
</protein>
<dbReference type="SUPFAM" id="SSF51197">
    <property type="entry name" value="Clavaminate synthase-like"/>
    <property type="match status" value="1"/>
</dbReference>
<gene>
    <name evidence="3" type="ORF">CcaverHIS019_0410350</name>
</gene>
<accession>A0AA48L5C0</accession>
<dbReference type="KEGG" id="ccac:CcaHIS019_0410350"/>
<dbReference type="RefSeq" id="XP_060457480.1">
    <property type="nucleotide sequence ID" value="XM_060600936.1"/>
</dbReference>
<dbReference type="PANTHER" id="PTHR20883">
    <property type="entry name" value="PHYTANOYL-COA DIOXYGENASE DOMAIN CONTAINING 1"/>
    <property type="match status" value="1"/>
</dbReference>
<comment type="cofactor">
    <cofactor evidence="1">
        <name>Fe cation</name>
        <dbReference type="ChEBI" id="CHEBI:24875"/>
    </cofactor>
</comment>
<dbReference type="GeneID" id="85496085"/>
<evidence type="ECO:0008006" key="5">
    <source>
        <dbReference type="Google" id="ProtNLM"/>
    </source>
</evidence>
<evidence type="ECO:0000313" key="3">
    <source>
        <dbReference type="EMBL" id="BEI92215.1"/>
    </source>
</evidence>
<dbReference type="Proteomes" id="UP001233271">
    <property type="component" value="Chromosome 4"/>
</dbReference>
<evidence type="ECO:0000256" key="2">
    <source>
        <dbReference type="ARBA" id="ARBA00005830"/>
    </source>
</evidence>
<evidence type="ECO:0000313" key="4">
    <source>
        <dbReference type="Proteomes" id="UP001233271"/>
    </source>
</evidence>
<organism evidence="3 4">
    <name type="scientific">Cutaneotrichosporon cavernicola</name>
    <dbReference type="NCBI Taxonomy" id="279322"/>
    <lineage>
        <taxon>Eukaryota</taxon>
        <taxon>Fungi</taxon>
        <taxon>Dikarya</taxon>
        <taxon>Basidiomycota</taxon>
        <taxon>Agaricomycotina</taxon>
        <taxon>Tremellomycetes</taxon>
        <taxon>Trichosporonales</taxon>
        <taxon>Trichosporonaceae</taxon>
        <taxon>Cutaneotrichosporon</taxon>
    </lineage>
</organism>
<comment type="similarity">
    <text evidence="2">Belongs to the PhyH family.</text>
</comment>